<dbReference type="Proteomes" id="UP000054383">
    <property type="component" value="Unassembled WGS sequence"/>
</dbReference>
<feature type="transmembrane region" description="Helical" evidence="1">
    <location>
        <begin position="266"/>
        <end position="284"/>
    </location>
</feature>
<accession>A0A0U1LRM9</accession>
<dbReference type="OMA" id="EPHEMAK"/>
<keyword evidence="1" id="KW-1133">Transmembrane helix</keyword>
<feature type="transmembrane region" description="Helical" evidence="1">
    <location>
        <begin position="142"/>
        <end position="160"/>
    </location>
</feature>
<proteinExistence type="predicted"/>
<reference evidence="2 3" key="1">
    <citation type="submission" date="2015-04" db="EMBL/GenBank/DDBJ databases">
        <authorList>
            <person name="Syromyatnikov M.Y."/>
            <person name="Popov V.N."/>
        </authorList>
    </citation>
    <scope>NUCLEOTIDE SEQUENCE [LARGE SCALE GENOMIC DNA]</scope>
    <source>
        <strain evidence="2">WF-38-12</strain>
    </source>
</reference>
<dbReference type="OrthoDB" id="4225064at2759"/>
<feature type="transmembrane region" description="Helical" evidence="1">
    <location>
        <begin position="172"/>
        <end position="195"/>
    </location>
</feature>
<keyword evidence="1" id="KW-0472">Membrane</keyword>
<dbReference type="EMBL" id="CVMT01000002">
    <property type="protein sequence ID" value="CRG86018.1"/>
    <property type="molecule type" value="Genomic_DNA"/>
</dbReference>
<feature type="transmembrane region" description="Helical" evidence="1">
    <location>
        <begin position="103"/>
        <end position="122"/>
    </location>
</feature>
<evidence type="ECO:0000313" key="3">
    <source>
        <dbReference type="Proteomes" id="UP000054383"/>
    </source>
</evidence>
<keyword evidence="3" id="KW-1185">Reference proteome</keyword>
<organism evidence="2 3">
    <name type="scientific">Talaromyces islandicus</name>
    <name type="common">Penicillium islandicum</name>
    <dbReference type="NCBI Taxonomy" id="28573"/>
    <lineage>
        <taxon>Eukaryota</taxon>
        <taxon>Fungi</taxon>
        <taxon>Dikarya</taxon>
        <taxon>Ascomycota</taxon>
        <taxon>Pezizomycotina</taxon>
        <taxon>Eurotiomycetes</taxon>
        <taxon>Eurotiomycetidae</taxon>
        <taxon>Eurotiales</taxon>
        <taxon>Trichocomaceae</taxon>
        <taxon>Talaromyces</taxon>
        <taxon>Talaromyces sect. Islandici</taxon>
    </lineage>
</organism>
<protein>
    <submittedName>
        <fullName evidence="2">Uncharacterized protein</fullName>
    </submittedName>
</protein>
<gene>
    <name evidence="2" type="ORF">PISL3812_03021</name>
</gene>
<name>A0A0U1LRM9_TALIS</name>
<keyword evidence="1" id="KW-0812">Transmembrane</keyword>
<evidence type="ECO:0000256" key="1">
    <source>
        <dbReference type="SAM" id="Phobius"/>
    </source>
</evidence>
<feature type="transmembrane region" description="Helical" evidence="1">
    <location>
        <begin position="18"/>
        <end position="35"/>
    </location>
</feature>
<feature type="transmembrane region" description="Helical" evidence="1">
    <location>
        <begin position="201"/>
        <end position="222"/>
    </location>
</feature>
<sequence length="390" mass="43363">MSDFIPANEKCDASTMDWASLVVTFITVNVTWWLIDIPKIWKFGFGAYINAISWQCLRISLPSVAAVYAYYHHKEPHEMAKIYYHGFHPDPEQQRRPMTRTQVARALVVDSLIIAATCLTIYKACTLTTDSSGDTTISGWNTSLWVYPTLPVAIIGFWMLAASHFRVQNPWVLFAVGFIAIALACLAFSLVLYYVSPLRHGNMWVASLILYIYLALPWSLILPSLGLELLLLAMSVMVRAGGVAAGALSSYAYFPFCQLRGGAFGGVYLALGILAALFAIYGRFKWDRVKYVPRWRARPTVQQQIPASSSYDPVQLEAQDGGQKNGVHEQVDGKLMHKASLEKLNWVSCSDVMATIMINSSIDNYGFLKASPAAPLWSHDNPTFLAALLT</sequence>
<evidence type="ECO:0000313" key="2">
    <source>
        <dbReference type="EMBL" id="CRG86018.1"/>
    </source>
</evidence>
<feature type="transmembrane region" description="Helical" evidence="1">
    <location>
        <begin position="229"/>
        <end position="254"/>
    </location>
</feature>
<dbReference type="AlphaFoldDB" id="A0A0U1LRM9"/>